<accession>A0ABW8SGF2</accession>
<dbReference type="PANTHER" id="PTHR40076">
    <property type="entry name" value="MEMBRANE PROTEIN-RELATED"/>
    <property type="match status" value="1"/>
</dbReference>
<keyword evidence="1" id="KW-1133">Transmembrane helix</keyword>
<proteinExistence type="predicted"/>
<keyword evidence="1" id="KW-0812">Transmembrane</keyword>
<dbReference type="RefSeq" id="WP_406790422.1">
    <property type="nucleotide sequence ID" value="NZ_JBJHZX010000002.1"/>
</dbReference>
<dbReference type="Proteomes" id="UP001623660">
    <property type="component" value="Unassembled WGS sequence"/>
</dbReference>
<feature type="transmembrane region" description="Helical" evidence="1">
    <location>
        <begin position="155"/>
        <end position="180"/>
    </location>
</feature>
<feature type="transmembrane region" description="Helical" evidence="1">
    <location>
        <begin position="26"/>
        <end position="45"/>
    </location>
</feature>
<dbReference type="Pfam" id="PF06161">
    <property type="entry name" value="DUF975"/>
    <property type="match status" value="1"/>
</dbReference>
<dbReference type="PANTHER" id="PTHR40076:SF1">
    <property type="entry name" value="MEMBRANE PROTEIN"/>
    <property type="match status" value="1"/>
</dbReference>
<keyword evidence="3" id="KW-1185">Reference proteome</keyword>
<evidence type="ECO:0000256" key="1">
    <source>
        <dbReference type="SAM" id="Phobius"/>
    </source>
</evidence>
<sequence length="206" mass="23123">MLGDSNSIRSNSELKALAREQLKGKWGTVLLLCLVFGIITGLLGSIPHIGPVISIIISGPFTLGLISCFMKLIRKEYFKFENLFDGFQNLGSAIILQILIGIFVFLWSLLLIIPGIIAIYRYAMSFYILYDNPDIGASEALNKSKEMMKGYKWKLFCLHFSFIGWVILSVLTLGIGFLWLTPYINTSNANFYQNLKDSSLDSSTLQ</sequence>
<reference evidence="2 3" key="1">
    <citation type="submission" date="2024-11" db="EMBL/GenBank/DDBJ databases">
        <authorList>
            <person name="Heng Y.C."/>
            <person name="Lim A.C.H."/>
            <person name="Lee J.K.Y."/>
            <person name="Kittelmann S."/>
        </authorList>
    </citation>
    <scope>NUCLEOTIDE SEQUENCE [LARGE SCALE GENOMIC DNA]</scope>
    <source>
        <strain evidence="2 3">WILCCON 0269</strain>
    </source>
</reference>
<feature type="transmembrane region" description="Helical" evidence="1">
    <location>
        <begin position="52"/>
        <end position="73"/>
    </location>
</feature>
<organism evidence="2 3">
    <name type="scientific">Candidatus Clostridium eludens</name>
    <dbReference type="NCBI Taxonomy" id="3381663"/>
    <lineage>
        <taxon>Bacteria</taxon>
        <taxon>Bacillati</taxon>
        <taxon>Bacillota</taxon>
        <taxon>Clostridia</taxon>
        <taxon>Eubacteriales</taxon>
        <taxon>Clostridiaceae</taxon>
        <taxon>Clostridium</taxon>
    </lineage>
</organism>
<name>A0ABW8SGF2_9CLOT</name>
<dbReference type="EMBL" id="JBJHZX010000002">
    <property type="protein sequence ID" value="MFL0194301.1"/>
    <property type="molecule type" value="Genomic_DNA"/>
</dbReference>
<keyword evidence="1" id="KW-0472">Membrane</keyword>
<gene>
    <name evidence="2" type="ORF">ACJDU8_01730</name>
</gene>
<protein>
    <submittedName>
        <fullName evidence="2">DUF975 family protein</fullName>
    </submittedName>
</protein>
<evidence type="ECO:0000313" key="3">
    <source>
        <dbReference type="Proteomes" id="UP001623660"/>
    </source>
</evidence>
<evidence type="ECO:0000313" key="2">
    <source>
        <dbReference type="EMBL" id="MFL0194301.1"/>
    </source>
</evidence>
<dbReference type="InterPro" id="IPR010380">
    <property type="entry name" value="DUF975"/>
</dbReference>
<feature type="transmembrane region" description="Helical" evidence="1">
    <location>
        <begin position="93"/>
        <end position="120"/>
    </location>
</feature>
<comment type="caution">
    <text evidence="2">The sequence shown here is derived from an EMBL/GenBank/DDBJ whole genome shotgun (WGS) entry which is preliminary data.</text>
</comment>